<sequence length="114" mass="12809">MDTVYPIYSSLVSSFPYRAFSAGSAEAVAARNLVVYHSSKISRVAGEVEVDVAPETMKREVVCTLRPRRLFKSQLLKSADSHRLSLFPLYLTTSFLKRANLLIMNGKRLKGVER</sequence>
<gene>
    <name evidence="1" type="ORF">GCK72_017993</name>
</gene>
<dbReference type="KEGG" id="crq:GCK72_017993"/>
<organism evidence="1 2">
    <name type="scientific">Caenorhabditis remanei</name>
    <name type="common">Caenorhabditis vulgaris</name>
    <dbReference type="NCBI Taxonomy" id="31234"/>
    <lineage>
        <taxon>Eukaryota</taxon>
        <taxon>Metazoa</taxon>
        <taxon>Ecdysozoa</taxon>
        <taxon>Nematoda</taxon>
        <taxon>Chromadorea</taxon>
        <taxon>Rhabditida</taxon>
        <taxon>Rhabditina</taxon>
        <taxon>Rhabditomorpha</taxon>
        <taxon>Rhabditoidea</taxon>
        <taxon>Rhabditidae</taxon>
        <taxon>Peloderinae</taxon>
        <taxon>Caenorhabditis</taxon>
    </lineage>
</organism>
<dbReference type="AlphaFoldDB" id="A0A6A5GAD3"/>
<dbReference type="EMBL" id="WUAV01000005">
    <property type="protein sequence ID" value="KAF1751439.1"/>
    <property type="molecule type" value="Genomic_DNA"/>
</dbReference>
<protein>
    <submittedName>
        <fullName evidence="1">Uncharacterized protein</fullName>
    </submittedName>
</protein>
<comment type="caution">
    <text evidence="1">The sequence shown here is derived from an EMBL/GenBank/DDBJ whole genome shotgun (WGS) entry which is preliminary data.</text>
</comment>
<dbReference type="GeneID" id="9810509"/>
<dbReference type="RefSeq" id="XP_053581252.1">
    <property type="nucleotide sequence ID" value="XM_053732339.1"/>
</dbReference>
<reference evidence="1 2" key="1">
    <citation type="submission" date="2019-12" db="EMBL/GenBank/DDBJ databases">
        <title>Chromosome-level assembly of the Caenorhabditis remanei genome.</title>
        <authorList>
            <person name="Teterina A.A."/>
            <person name="Willis J.H."/>
            <person name="Phillips P.C."/>
        </authorList>
    </citation>
    <scope>NUCLEOTIDE SEQUENCE [LARGE SCALE GENOMIC DNA]</scope>
    <source>
        <strain evidence="1 2">PX506</strain>
        <tissue evidence="1">Whole organism</tissue>
    </source>
</reference>
<evidence type="ECO:0000313" key="2">
    <source>
        <dbReference type="Proteomes" id="UP000483820"/>
    </source>
</evidence>
<dbReference type="Proteomes" id="UP000483820">
    <property type="component" value="Chromosome V"/>
</dbReference>
<name>A0A6A5GAD3_CAERE</name>
<accession>A0A6A5GAD3</accession>
<evidence type="ECO:0000313" key="1">
    <source>
        <dbReference type="EMBL" id="KAF1751439.1"/>
    </source>
</evidence>
<proteinExistence type="predicted"/>
<dbReference type="CTD" id="9810509"/>